<evidence type="ECO:0000256" key="1">
    <source>
        <dbReference type="SAM" id="SignalP"/>
    </source>
</evidence>
<name>A0A2B7ZKP7_9EURO</name>
<dbReference type="GO" id="GO:0071966">
    <property type="term" value="P:fungal-type cell wall polysaccharide metabolic process"/>
    <property type="evidence" value="ECO:0007669"/>
    <property type="project" value="TreeGrafter"/>
</dbReference>
<dbReference type="EMBL" id="PDND01000064">
    <property type="protein sequence ID" value="PGH33387.1"/>
    <property type="molecule type" value="Genomic_DNA"/>
</dbReference>
<evidence type="ECO:0000313" key="4">
    <source>
        <dbReference type="Proteomes" id="UP000226031"/>
    </source>
</evidence>
<evidence type="ECO:0000313" key="3">
    <source>
        <dbReference type="EMBL" id="PGH33387.1"/>
    </source>
</evidence>
<dbReference type="PANTHER" id="PTHR34154">
    <property type="entry name" value="ALKALI-SENSITIVE LINKAGE PROTEIN 1"/>
    <property type="match status" value="1"/>
</dbReference>
<reference evidence="3 4" key="1">
    <citation type="submission" date="2017-10" db="EMBL/GenBank/DDBJ databases">
        <title>Comparative genomics in systemic dimorphic fungi from Ajellomycetaceae.</title>
        <authorList>
            <person name="Munoz J.F."/>
            <person name="Mcewen J.G."/>
            <person name="Clay O.K."/>
            <person name="Cuomo C.A."/>
        </authorList>
    </citation>
    <scope>NUCLEOTIDE SEQUENCE [LARGE SCALE GENOMIC DNA]</scope>
    <source>
        <strain evidence="3 4">UAMH4076</strain>
    </source>
</reference>
<dbReference type="Pfam" id="PF11790">
    <property type="entry name" value="Glyco_hydro_cc"/>
    <property type="match status" value="1"/>
</dbReference>
<organism evidence="3 4">
    <name type="scientific">[Emmonsia] crescens</name>
    <dbReference type="NCBI Taxonomy" id="73230"/>
    <lineage>
        <taxon>Eukaryota</taxon>
        <taxon>Fungi</taxon>
        <taxon>Dikarya</taxon>
        <taxon>Ascomycota</taxon>
        <taxon>Pezizomycotina</taxon>
        <taxon>Eurotiomycetes</taxon>
        <taxon>Eurotiomycetidae</taxon>
        <taxon>Onygenales</taxon>
        <taxon>Ajellomycetaceae</taxon>
        <taxon>Emergomyces</taxon>
    </lineage>
</organism>
<dbReference type="InterPro" id="IPR017853">
    <property type="entry name" value="GH"/>
</dbReference>
<dbReference type="SUPFAM" id="SSF51445">
    <property type="entry name" value="(Trans)glycosidases"/>
    <property type="match status" value="1"/>
</dbReference>
<protein>
    <recommendedName>
        <fullName evidence="2">Asl1-like glycosyl hydrolase catalytic domain-containing protein</fullName>
    </recommendedName>
</protein>
<keyword evidence="4" id="KW-1185">Reference proteome</keyword>
<dbReference type="STRING" id="73230.A0A2B7ZKP7"/>
<dbReference type="AlphaFoldDB" id="A0A2B7ZKP7"/>
<dbReference type="Gene3D" id="3.20.20.80">
    <property type="entry name" value="Glycosidases"/>
    <property type="match status" value="1"/>
</dbReference>
<sequence>MVSFKSLLVTSLLASTVSCAPIADSDTIATRAPSGKRGLAYNNAKLLSAFSKNGVSFSWSYNWAGRSGGDTHSTEFVPMLWGPRAFGSWKGDAEASLGSGSKNLLAFNEPDIPEQANMSPEAAAEAYQKYMNPFSGKARLGSPAVSNGGSPRGLSWMGKFLGACGGKCKVDFLAIHWHDNAGNVAGFKSFVNDAISLAKKNGIGTVWITEFKGSGDEGAQTKFLKEVLPWLDSNQGVERYAYYFADKLVRGDSLSSVGEAYTTV</sequence>
<dbReference type="InterPro" id="IPR053183">
    <property type="entry name" value="ASL1"/>
</dbReference>
<proteinExistence type="predicted"/>
<gene>
    <name evidence="3" type="ORF">GX50_03774</name>
</gene>
<dbReference type="VEuPathDB" id="FungiDB:EMCG_06130"/>
<dbReference type="GO" id="GO:0009277">
    <property type="term" value="C:fungal-type cell wall"/>
    <property type="evidence" value="ECO:0007669"/>
    <property type="project" value="TreeGrafter"/>
</dbReference>
<dbReference type="Proteomes" id="UP000226031">
    <property type="component" value="Unassembled WGS sequence"/>
</dbReference>
<comment type="caution">
    <text evidence="3">The sequence shown here is derived from an EMBL/GenBank/DDBJ whole genome shotgun (WGS) entry which is preliminary data.</text>
</comment>
<evidence type="ECO:0000259" key="2">
    <source>
        <dbReference type="Pfam" id="PF11790"/>
    </source>
</evidence>
<accession>A0A2B7ZKP7</accession>
<dbReference type="PROSITE" id="PS51257">
    <property type="entry name" value="PROKAR_LIPOPROTEIN"/>
    <property type="match status" value="1"/>
</dbReference>
<keyword evidence="1" id="KW-0732">Signal</keyword>
<dbReference type="PANTHER" id="PTHR34154:SF10">
    <property type="entry name" value="ASL1-LIKE GLYCOSYL HYDROLASE CATALYTIC DOMAIN-CONTAINING PROTEIN"/>
    <property type="match status" value="1"/>
</dbReference>
<feature type="domain" description="Asl1-like glycosyl hydrolase catalytic" evidence="2">
    <location>
        <begin position="38"/>
        <end position="259"/>
    </location>
</feature>
<dbReference type="InterPro" id="IPR024655">
    <property type="entry name" value="Asl1_glyco_hydro_catalytic"/>
</dbReference>
<feature type="signal peptide" evidence="1">
    <location>
        <begin position="1"/>
        <end position="19"/>
    </location>
</feature>
<feature type="chain" id="PRO_5012993425" description="Asl1-like glycosyl hydrolase catalytic domain-containing protein" evidence="1">
    <location>
        <begin position="20"/>
        <end position="264"/>
    </location>
</feature>